<proteinExistence type="predicted"/>
<reference evidence="2" key="1">
    <citation type="journal article" date="2014" name="Int. J. Syst. Evol. Microbiol.">
        <title>Complete genome sequence of Corynebacterium casei LMG S-19264T (=DSM 44701T), isolated from a smear-ripened cheese.</title>
        <authorList>
            <consortium name="US DOE Joint Genome Institute (JGI-PGF)"/>
            <person name="Walter F."/>
            <person name="Albersmeier A."/>
            <person name="Kalinowski J."/>
            <person name="Ruckert C."/>
        </authorList>
    </citation>
    <scope>NUCLEOTIDE SEQUENCE</scope>
    <source>
        <strain evidence="2">CGMCC 4.7403</strain>
    </source>
</reference>
<name>A0A918Z4E5_9ACTN</name>
<feature type="region of interest" description="Disordered" evidence="1">
    <location>
        <begin position="1"/>
        <end position="34"/>
    </location>
</feature>
<dbReference type="EMBL" id="BNAT01000021">
    <property type="protein sequence ID" value="GHE36987.1"/>
    <property type="molecule type" value="Genomic_DNA"/>
</dbReference>
<evidence type="ECO:0000313" key="3">
    <source>
        <dbReference type="Proteomes" id="UP000603227"/>
    </source>
</evidence>
<dbReference type="Proteomes" id="UP000603227">
    <property type="component" value="Unassembled WGS sequence"/>
</dbReference>
<evidence type="ECO:0000256" key="1">
    <source>
        <dbReference type="SAM" id="MobiDB-lite"/>
    </source>
</evidence>
<organism evidence="2 3">
    <name type="scientific">Streptomyces capitiformicae</name>
    <dbReference type="NCBI Taxonomy" id="2014920"/>
    <lineage>
        <taxon>Bacteria</taxon>
        <taxon>Bacillati</taxon>
        <taxon>Actinomycetota</taxon>
        <taxon>Actinomycetes</taxon>
        <taxon>Kitasatosporales</taxon>
        <taxon>Streptomycetaceae</taxon>
        <taxon>Streptomyces</taxon>
    </lineage>
</organism>
<sequence>MSELRDGDGVAGVGSAGSDGRLGERLVRGRASSEPVSPFIAVTTPVTVPTTVTTAAATTMARRLAVRLRSARRAARRWARKPDTWCSPLLPD</sequence>
<evidence type="ECO:0000313" key="2">
    <source>
        <dbReference type="EMBL" id="GHE36987.1"/>
    </source>
</evidence>
<reference evidence="2" key="2">
    <citation type="submission" date="2020-09" db="EMBL/GenBank/DDBJ databases">
        <authorList>
            <person name="Sun Q."/>
            <person name="Zhou Y."/>
        </authorList>
    </citation>
    <scope>NUCLEOTIDE SEQUENCE</scope>
    <source>
        <strain evidence="2">CGMCC 4.7403</strain>
    </source>
</reference>
<dbReference type="AlphaFoldDB" id="A0A918Z4E5"/>
<accession>A0A918Z4E5</accession>
<comment type="caution">
    <text evidence="2">The sequence shown here is derived from an EMBL/GenBank/DDBJ whole genome shotgun (WGS) entry which is preliminary data.</text>
</comment>
<gene>
    <name evidence="2" type="ORF">GCM10017771_55210</name>
</gene>
<protein>
    <submittedName>
        <fullName evidence="2">Uncharacterized protein</fullName>
    </submittedName>
</protein>
<keyword evidence="3" id="KW-1185">Reference proteome</keyword>